<evidence type="ECO:0000256" key="2">
    <source>
        <dbReference type="SAM" id="Phobius"/>
    </source>
</evidence>
<proteinExistence type="predicted"/>
<feature type="compositionally biased region" description="Basic and acidic residues" evidence="1">
    <location>
        <begin position="28"/>
        <end position="50"/>
    </location>
</feature>
<keyword evidence="2" id="KW-0472">Membrane</keyword>
<protein>
    <submittedName>
        <fullName evidence="3">Uncharacterized protein</fullName>
    </submittedName>
</protein>
<organism evidence="3 4">
    <name type="scientific">Chitinasiproducens palmae</name>
    <dbReference type="NCBI Taxonomy" id="1770053"/>
    <lineage>
        <taxon>Bacteria</taxon>
        <taxon>Pseudomonadati</taxon>
        <taxon>Pseudomonadota</taxon>
        <taxon>Betaproteobacteria</taxon>
        <taxon>Burkholderiales</taxon>
        <taxon>Burkholderiaceae</taxon>
        <taxon>Chitinasiproducens</taxon>
    </lineage>
</organism>
<evidence type="ECO:0000313" key="3">
    <source>
        <dbReference type="EMBL" id="SDV47638.1"/>
    </source>
</evidence>
<gene>
    <name evidence="3" type="ORF">SAMN05216551_103176</name>
</gene>
<accession>A0A1H2PM69</accession>
<name>A0A1H2PM69_9BURK</name>
<keyword evidence="2" id="KW-0812">Transmembrane</keyword>
<keyword evidence="2" id="KW-1133">Transmembrane helix</keyword>
<feature type="transmembrane region" description="Helical" evidence="2">
    <location>
        <begin position="6"/>
        <end position="26"/>
    </location>
</feature>
<dbReference type="RefSeq" id="WP_170845052.1">
    <property type="nucleotide sequence ID" value="NZ_FNLO01000003.1"/>
</dbReference>
<feature type="region of interest" description="Disordered" evidence="1">
    <location>
        <begin position="28"/>
        <end position="56"/>
    </location>
</feature>
<dbReference type="AlphaFoldDB" id="A0A1H2PM69"/>
<dbReference type="Proteomes" id="UP000243719">
    <property type="component" value="Unassembled WGS sequence"/>
</dbReference>
<dbReference type="EMBL" id="FNLO01000003">
    <property type="protein sequence ID" value="SDV47638.1"/>
    <property type="molecule type" value="Genomic_DNA"/>
</dbReference>
<reference evidence="4" key="1">
    <citation type="submission" date="2016-09" db="EMBL/GenBank/DDBJ databases">
        <authorList>
            <person name="Varghese N."/>
            <person name="Submissions S."/>
        </authorList>
    </citation>
    <scope>NUCLEOTIDE SEQUENCE [LARGE SCALE GENOMIC DNA]</scope>
    <source>
        <strain evidence="4">JS23</strain>
    </source>
</reference>
<keyword evidence="4" id="KW-1185">Reference proteome</keyword>
<sequence>MIDLMPYWMWALMLVIGVLVACYTGADGARDGQADRERWSTRRGARDLRRQSGRIL</sequence>
<evidence type="ECO:0000256" key="1">
    <source>
        <dbReference type="SAM" id="MobiDB-lite"/>
    </source>
</evidence>
<evidence type="ECO:0000313" key="4">
    <source>
        <dbReference type="Proteomes" id="UP000243719"/>
    </source>
</evidence>